<proteinExistence type="predicted"/>
<dbReference type="Gene3D" id="3.40.220.10">
    <property type="entry name" value="Leucine Aminopeptidase, subunit E, domain 1"/>
    <property type="match status" value="1"/>
</dbReference>
<dbReference type="SUPFAM" id="SSF52949">
    <property type="entry name" value="Macro domain-like"/>
    <property type="match status" value="1"/>
</dbReference>
<comment type="caution">
    <text evidence="1">The sequence shown here is derived from an EMBL/GenBank/DDBJ whole genome shotgun (WGS) entry which is preliminary data.</text>
</comment>
<gene>
    <name evidence="1" type="ORF">QE404_003378</name>
</gene>
<dbReference type="EMBL" id="JAUTAL010000001">
    <property type="protein sequence ID" value="MDQ1098231.1"/>
    <property type="molecule type" value="Genomic_DNA"/>
</dbReference>
<protein>
    <submittedName>
        <fullName evidence="1">Uncharacterized protein</fullName>
    </submittedName>
</protein>
<keyword evidence="2" id="KW-1185">Reference proteome</keyword>
<evidence type="ECO:0000313" key="2">
    <source>
        <dbReference type="Proteomes" id="UP001225072"/>
    </source>
</evidence>
<evidence type="ECO:0000313" key="1">
    <source>
        <dbReference type="EMBL" id="MDQ1098231.1"/>
    </source>
</evidence>
<reference evidence="1 2" key="1">
    <citation type="submission" date="2023-07" db="EMBL/GenBank/DDBJ databases">
        <title>Functional and genomic diversity of the sorghum phyllosphere microbiome.</title>
        <authorList>
            <person name="Shade A."/>
        </authorList>
    </citation>
    <scope>NUCLEOTIDE SEQUENCE [LARGE SCALE GENOMIC DNA]</scope>
    <source>
        <strain evidence="1 2">SORGH_AS_1064</strain>
    </source>
</reference>
<organism evidence="1 2">
    <name type="scientific">Chryseobacterium camelliae</name>
    <dbReference type="NCBI Taxonomy" id="1265445"/>
    <lineage>
        <taxon>Bacteria</taxon>
        <taxon>Pseudomonadati</taxon>
        <taxon>Bacteroidota</taxon>
        <taxon>Flavobacteriia</taxon>
        <taxon>Flavobacteriales</taxon>
        <taxon>Weeksellaceae</taxon>
        <taxon>Chryseobacterium group</taxon>
        <taxon>Chryseobacterium</taxon>
    </lineage>
</organism>
<name>A0ABU0TMF4_9FLAO</name>
<accession>A0ABU0TMF4</accession>
<dbReference type="InterPro" id="IPR043472">
    <property type="entry name" value="Macro_dom-like"/>
</dbReference>
<dbReference type="Proteomes" id="UP001225072">
    <property type="component" value="Unassembled WGS sequence"/>
</dbReference>
<sequence>MLHDQETISMKILEYKKGDATKPAFAGNDIIAHIFKDIGGLGKGFVMAISGKWKEIDPLIERTLLNNQVKVFVYDFE</sequence>